<feature type="domain" description="Type II methyltransferase M.TaqI-like" evidence="7">
    <location>
        <begin position="677"/>
        <end position="949"/>
    </location>
</feature>
<dbReference type="InterPro" id="IPR050953">
    <property type="entry name" value="N4_N6_ade-DNA_methylase"/>
</dbReference>
<evidence type="ECO:0000256" key="5">
    <source>
        <dbReference type="ARBA" id="ARBA00047942"/>
    </source>
</evidence>
<evidence type="ECO:0000256" key="6">
    <source>
        <dbReference type="SAM" id="MobiDB-lite"/>
    </source>
</evidence>
<name>A0A840IP55_9PSEU</name>
<keyword evidence="2" id="KW-0489">Methyltransferase</keyword>
<comment type="catalytic activity">
    <reaction evidence="5">
        <text>a 2'-deoxyadenosine in DNA + S-adenosyl-L-methionine = an N(6)-methyl-2'-deoxyadenosine in DNA + S-adenosyl-L-homocysteine + H(+)</text>
        <dbReference type="Rhea" id="RHEA:15197"/>
        <dbReference type="Rhea" id="RHEA-COMP:12418"/>
        <dbReference type="Rhea" id="RHEA-COMP:12419"/>
        <dbReference type="ChEBI" id="CHEBI:15378"/>
        <dbReference type="ChEBI" id="CHEBI:57856"/>
        <dbReference type="ChEBI" id="CHEBI:59789"/>
        <dbReference type="ChEBI" id="CHEBI:90615"/>
        <dbReference type="ChEBI" id="CHEBI:90616"/>
        <dbReference type="EC" id="2.1.1.72"/>
    </reaction>
</comment>
<accession>A0A840IP55</accession>
<dbReference type="Gene3D" id="3.40.50.150">
    <property type="entry name" value="Vaccinia Virus protein VP39"/>
    <property type="match status" value="2"/>
</dbReference>
<dbReference type="PANTHER" id="PTHR33841:SF1">
    <property type="entry name" value="DNA METHYLTRANSFERASE A"/>
    <property type="match status" value="1"/>
</dbReference>
<dbReference type="EC" id="2.1.1.72" evidence="1"/>
<sequence length="1349" mass="150984">MSSGTRQRLTRQRRAPEGAQQHRDWLGMVDVEGPFLSLPVLRQAWPTLESLDKPARDRLRLEHKVWQADPANRQRAWIEYVLGALLGWDDGLRWAGADGLASLAIEVPEHEAHVVPTFALVRPDKEAEPAFTELVGLVCPPGQHPSARIADDDWAANSVDRLVHLCRRREVQLGLVTDGRWWTLVWARNGKVATTATFDAIGWPDAAEREVVRAFVSLLSRRRFFGVPESDKIVALLAASEGSQEEITEALGVQVRQAVELLVSAIGRADTAQRERGEAGLTGVDAKDVYRTAVTVMMRIVFLLFAEERKMLPSDNELYAASYSVGRLCGDLERRALESSEDDLEHSFAAWHRLLALFEAVYYGIDHPRLTMNPHDGSLFDTTSAAWFPRSIDDRTILHMLRAVQFIEAGTRSTRERRKLSFRELQVEQIGYVYEGLLAHNGFRAGEVTVSLIGKQGYEQEVALADLEALAAESATASVLGSRLSQEYKTSGIGSPRVLERKLGPLAAVEREQTRRRLLAATRGDNELADRLMPFARLIRDDLRGLPIVIRPGELFVTDSPLRRLTGTHYTPRHLAELVVKDALEPLVYSPGSLQTNDRTKWVLKRSNDILALKVADIAMGSGAFLVSAAHFLAERLVEAWTREGHEQALLSQLSRAVGDTDEDPVIIKARRQVIEHCLYGVDINPSAVEITKVSLWLISMDPDLPFTFLDDRLKTGDSLLGVRSLDQLWHMHLDPEQGRKQHHDLFQWVAPGQALMSKVADTRRQVIEIDVRDNPLVRLAEKRKLLEEIHKDTAELRRNADLLVASALANAKREARGISNGASEAARLSHNRLRDFEDDHAATQAHRWLSTDAPEIGFGRRPFHWPLEFPEVFDDRGGFDAVIGNQPYLGGQKLTGALGEAYREYLVHELAHGVRGSADLIAYFVLRSAELINDTGTLGLVATNTLAQGDTRQVGLDQAAANGLTIYNAIKSMPWPSRSSVLECCVVWASHANVRSTIGLTAGLEPSSRVIAPPRKLAINGGISFQGSNILGLGFTMPPLQADRLIGRDPKNSEVLFPYLNGQDLNSDPDCAASRWVINFHNWTESRAKSYTECYAQVLRLVRPVRAKNNDKHRRELWWQFTRPAPELYAAIVGLARVVVITLVSKTVMPMMVPTGQVFAHKLAVFATDDMAMLALLSSGPHYWWTVRRSSTMKTDINYSPSDVFETLPLPPLTDDLRQLGDRLDSYRRDVMLSRQTGLTKTYNLVFNPDCHDEDINELRRIHREIDEATVRAYDWEDRIAAVGGLDHGFHQVGRETRYTIGPAAQREILDSLLELNHERYAEEVAKGLHIQKRRSGKIKKATEGGIF</sequence>
<dbReference type="Proteomes" id="UP000581769">
    <property type="component" value="Unassembled WGS sequence"/>
</dbReference>
<evidence type="ECO:0000256" key="4">
    <source>
        <dbReference type="ARBA" id="ARBA00022691"/>
    </source>
</evidence>
<protein>
    <recommendedName>
        <fullName evidence="1">site-specific DNA-methyltransferase (adenine-specific)</fullName>
        <ecNumber evidence="1">2.1.1.72</ecNumber>
    </recommendedName>
</protein>
<dbReference type="RefSeq" id="WP_184778408.1">
    <property type="nucleotide sequence ID" value="NZ_JACHMG010000001.1"/>
</dbReference>
<evidence type="ECO:0000259" key="7">
    <source>
        <dbReference type="Pfam" id="PF07669"/>
    </source>
</evidence>
<feature type="region of interest" description="Disordered" evidence="6">
    <location>
        <begin position="1"/>
        <end position="21"/>
    </location>
</feature>
<dbReference type="GO" id="GO:0009007">
    <property type="term" value="F:site-specific DNA-methyltransferase (adenine-specific) activity"/>
    <property type="evidence" value="ECO:0007669"/>
    <property type="project" value="UniProtKB-EC"/>
</dbReference>
<dbReference type="EMBL" id="JACHMG010000001">
    <property type="protein sequence ID" value="MBB4683730.1"/>
    <property type="molecule type" value="Genomic_DNA"/>
</dbReference>
<dbReference type="Pfam" id="PF07669">
    <property type="entry name" value="Eco57I"/>
    <property type="match status" value="1"/>
</dbReference>
<gene>
    <name evidence="9" type="ORF">BJY18_001215</name>
</gene>
<evidence type="ECO:0000256" key="3">
    <source>
        <dbReference type="ARBA" id="ARBA00022679"/>
    </source>
</evidence>
<dbReference type="PANTHER" id="PTHR33841">
    <property type="entry name" value="DNA METHYLTRANSFERASE YEEA-RELATED"/>
    <property type="match status" value="1"/>
</dbReference>
<dbReference type="SUPFAM" id="SSF53335">
    <property type="entry name" value="S-adenosyl-L-methionine-dependent methyltransferases"/>
    <property type="match status" value="1"/>
</dbReference>
<dbReference type="InterPro" id="IPR011639">
    <property type="entry name" value="MethylTrfase_TaqI-like_dom"/>
</dbReference>
<dbReference type="InterPro" id="IPR046820">
    <property type="entry name" value="MmeI_TRD"/>
</dbReference>
<proteinExistence type="predicted"/>
<dbReference type="InterPro" id="IPR029063">
    <property type="entry name" value="SAM-dependent_MTases_sf"/>
</dbReference>
<reference evidence="9 10" key="1">
    <citation type="submission" date="2020-08" db="EMBL/GenBank/DDBJ databases">
        <title>Sequencing the genomes of 1000 actinobacteria strains.</title>
        <authorList>
            <person name="Klenk H.-P."/>
        </authorList>
    </citation>
    <scope>NUCLEOTIDE SEQUENCE [LARGE SCALE GENOMIC DNA]</scope>
    <source>
        <strain evidence="9 10">DSM 45859</strain>
    </source>
</reference>
<evidence type="ECO:0000256" key="2">
    <source>
        <dbReference type="ARBA" id="ARBA00022603"/>
    </source>
</evidence>
<keyword evidence="3" id="KW-0808">Transferase</keyword>
<dbReference type="GO" id="GO:0032259">
    <property type="term" value="P:methylation"/>
    <property type="evidence" value="ECO:0007669"/>
    <property type="project" value="UniProtKB-KW"/>
</dbReference>
<keyword evidence="10" id="KW-1185">Reference proteome</keyword>
<comment type="caution">
    <text evidence="9">The sequence shown here is derived from an EMBL/GenBank/DDBJ whole genome shotgun (WGS) entry which is preliminary data.</text>
</comment>
<evidence type="ECO:0000313" key="9">
    <source>
        <dbReference type="EMBL" id="MBB4683730.1"/>
    </source>
</evidence>
<organism evidence="9 10">
    <name type="scientific">Amycolatopsis jiangsuensis</name>
    <dbReference type="NCBI Taxonomy" id="1181879"/>
    <lineage>
        <taxon>Bacteria</taxon>
        <taxon>Bacillati</taxon>
        <taxon>Actinomycetota</taxon>
        <taxon>Actinomycetes</taxon>
        <taxon>Pseudonocardiales</taxon>
        <taxon>Pseudonocardiaceae</taxon>
        <taxon>Amycolatopsis</taxon>
    </lineage>
</organism>
<dbReference type="Pfam" id="PF20466">
    <property type="entry name" value="MmeI_TRD"/>
    <property type="match status" value="1"/>
</dbReference>
<evidence type="ECO:0000256" key="1">
    <source>
        <dbReference type="ARBA" id="ARBA00011900"/>
    </source>
</evidence>
<evidence type="ECO:0000313" key="10">
    <source>
        <dbReference type="Proteomes" id="UP000581769"/>
    </source>
</evidence>
<dbReference type="GO" id="GO:0006304">
    <property type="term" value="P:DNA modification"/>
    <property type="evidence" value="ECO:0007669"/>
    <property type="project" value="InterPro"/>
</dbReference>
<dbReference type="PRINTS" id="PR00507">
    <property type="entry name" value="N12N6MTFRASE"/>
</dbReference>
<evidence type="ECO:0000259" key="8">
    <source>
        <dbReference type="Pfam" id="PF20466"/>
    </source>
</evidence>
<keyword evidence="4" id="KW-0949">S-adenosyl-L-methionine</keyword>
<feature type="domain" description="MmeI-like target recognition" evidence="8">
    <location>
        <begin position="1040"/>
        <end position="1214"/>
    </location>
</feature>